<evidence type="ECO:0000313" key="1">
    <source>
        <dbReference type="EMBL" id="KAE9404818.1"/>
    </source>
</evidence>
<dbReference type="EMBL" id="ML769413">
    <property type="protein sequence ID" value="KAE9404818.1"/>
    <property type="molecule type" value="Genomic_DNA"/>
</dbReference>
<evidence type="ECO:0008006" key="3">
    <source>
        <dbReference type="Google" id="ProtNLM"/>
    </source>
</evidence>
<evidence type="ECO:0000313" key="2">
    <source>
        <dbReference type="Proteomes" id="UP000799118"/>
    </source>
</evidence>
<name>A0A6A4I5X6_9AGAR</name>
<protein>
    <recommendedName>
        <fullName evidence="3">F-box domain-containing protein</fullName>
    </recommendedName>
</protein>
<accession>A0A6A4I5X6</accession>
<keyword evidence="2" id="KW-1185">Reference proteome</keyword>
<dbReference type="AlphaFoldDB" id="A0A6A4I5X6"/>
<gene>
    <name evidence="1" type="ORF">BT96DRAFT_395443</name>
</gene>
<sequence length="362" mass="41604">MEKLRSLCHVSDTEASSLFALIGEVDSDLSRYDMEITRLRDALETLESQRASLKLYRDHNEALVSPIRKLPIEIIQDIFSFVCGDSSYSLQLKADSVSTPALDLAQVSHVWRNAANSMVSLWCNLYVNLVRDEEIGVLEVYESRYIETDAPLDLCIVALDATHEQYDGISWDSDGIALIGSKWKLWSSIVRQSHRWRNITLKGPWSFFCDMSDNTDYNDMPNGGFPMLESLRLQWDPDIHMAQDRHDGPEFLMRFHDAPRLRSLSVPEYHYWYSFPFDQLTSFGSFDGWPCRDIIHFLERSPRIRSLSMHSYVKHSNPDDGLHQLKAPLTSVNVSQYFGYNESINLLKCLILIGLDFASCAQ</sequence>
<organism evidence="1 2">
    <name type="scientific">Gymnopus androsaceus JB14</name>
    <dbReference type="NCBI Taxonomy" id="1447944"/>
    <lineage>
        <taxon>Eukaryota</taxon>
        <taxon>Fungi</taxon>
        <taxon>Dikarya</taxon>
        <taxon>Basidiomycota</taxon>
        <taxon>Agaricomycotina</taxon>
        <taxon>Agaricomycetes</taxon>
        <taxon>Agaricomycetidae</taxon>
        <taxon>Agaricales</taxon>
        <taxon>Marasmiineae</taxon>
        <taxon>Omphalotaceae</taxon>
        <taxon>Gymnopus</taxon>
    </lineage>
</organism>
<proteinExistence type="predicted"/>
<reference evidence="1" key="1">
    <citation type="journal article" date="2019" name="Environ. Microbiol.">
        <title>Fungal ecological strategies reflected in gene transcription - a case study of two litter decomposers.</title>
        <authorList>
            <person name="Barbi F."/>
            <person name="Kohler A."/>
            <person name="Barry K."/>
            <person name="Baskaran P."/>
            <person name="Daum C."/>
            <person name="Fauchery L."/>
            <person name="Ihrmark K."/>
            <person name="Kuo A."/>
            <person name="LaButti K."/>
            <person name="Lipzen A."/>
            <person name="Morin E."/>
            <person name="Grigoriev I.V."/>
            <person name="Henrissat B."/>
            <person name="Lindahl B."/>
            <person name="Martin F."/>
        </authorList>
    </citation>
    <scope>NUCLEOTIDE SEQUENCE</scope>
    <source>
        <strain evidence="1">JB14</strain>
    </source>
</reference>
<dbReference type="OrthoDB" id="2269034at2759"/>
<dbReference type="Proteomes" id="UP000799118">
    <property type="component" value="Unassembled WGS sequence"/>
</dbReference>